<sequence>MTTNTGLTPAQHALLETELQLARRRIQQALDAQLEGGSRVSHAAQLLADDPHDAREHDAERELDFARTDQLEAQLREIDAALQRLQQPGYGQCQDCDAAIPFDRLTHQPQALRCVDCQTEFEAAQAH</sequence>
<keyword evidence="3" id="KW-0862">Zinc</keyword>
<organism evidence="6 7">
    <name type="scientific">Roseateles paludis</name>
    <dbReference type="NCBI Taxonomy" id="3145238"/>
    <lineage>
        <taxon>Bacteria</taxon>
        <taxon>Pseudomonadati</taxon>
        <taxon>Pseudomonadota</taxon>
        <taxon>Betaproteobacteria</taxon>
        <taxon>Burkholderiales</taxon>
        <taxon>Sphaerotilaceae</taxon>
        <taxon>Roseateles</taxon>
    </lineage>
</organism>
<dbReference type="SUPFAM" id="SSF109635">
    <property type="entry name" value="DnaK suppressor protein DksA, alpha-hairpin domain"/>
    <property type="match status" value="1"/>
</dbReference>
<keyword evidence="7" id="KW-1185">Reference proteome</keyword>
<proteinExistence type="predicted"/>
<keyword evidence="1" id="KW-0479">Metal-binding</keyword>
<evidence type="ECO:0000256" key="1">
    <source>
        <dbReference type="ARBA" id="ARBA00022723"/>
    </source>
</evidence>
<evidence type="ECO:0000256" key="2">
    <source>
        <dbReference type="ARBA" id="ARBA00022771"/>
    </source>
</evidence>
<dbReference type="InterPro" id="IPR000962">
    <property type="entry name" value="Znf_DskA_TraR"/>
</dbReference>
<name>A0ABV0G2K5_9BURK</name>
<feature type="zinc finger region" description="dksA C4-type" evidence="4">
    <location>
        <begin position="93"/>
        <end position="117"/>
    </location>
</feature>
<evidence type="ECO:0000256" key="4">
    <source>
        <dbReference type="PROSITE-ProRule" id="PRU00510"/>
    </source>
</evidence>
<dbReference type="EMBL" id="JBDPZD010000002">
    <property type="protein sequence ID" value="MEO3691964.1"/>
    <property type="molecule type" value="Genomic_DNA"/>
</dbReference>
<comment type="caution">
    <text evidence="6">The sequence shown here is derived from an EMBL/GenBank/DDBJ whole genome shotgun (WGS) entry which is preliminary data.</text>
</comment>
<accession>A0ABV0G2K5</accession>
<dbReference type="RefSeq" id="WP_347704771.1">
    <property type="nucleotide sequence ID" value="NZ_JBDPZD010000002.1"/>
</dbReference>
<dbReference type="Gene3D" id="1.20.120.910">
    <property type="entry name" value="DksA, coiled-coil domain"/>
    <property type="match status" value="1"/>
</dbReference>
<evidence type="ECO:0000313" key="7">
    <source>
        <dbReference type="Proteomes" id="UP001495147"/>
    </source>
</evidence>
<protein>
    <submittedName>
        <fullName evidence="6">TraR/DksA family transcriptional regulator</fullName>
    </submittedName>
</protein>
<evidence type="ECO:0000259" key="5">
    <source>
        <dbReference type="Pfam" id="PF01258"/>
    </source>
</evidence>
<evidence type="ECO:0000256" key="3">
    <source>
        <dbReference type="ARBA" id="ARBA00022833"/>
    </source>
</evidence>
<dbReference type="Proteomes" id="UP001495147">
    <property type="component" value="Unassembled WGS sequence"/>
</dbReference>
<evidence type="ECO:0000313" key="6">
    <source>
        <dbReference type="EMBL" id="MEO3691964.1"/>
    </source>
</evidence>
<dbReference type="PANTHER" id="PTHR33823">
    <property type="entry name" value="RNA POLYMERASE-BINDING TRANSCRIPTION FACTOR DKSA-RELATED"/>
    <property type="match status" value="1"/>
</dbReference>
<dbReference type="Pfam" id="PF01258">
    <property type="entry name" value="zf-dskA_traR"/>
    <property type="match status" value="1"/>
</dbReference>
<feature type="domain" description="Zinc finger DksA/TraR C4-type" evidence="5">
    <location>
        <begin position="90"/>
        <end position="122"/>
    </location>
</feature>
<gene>
    <name evidence="6" type="ORF">ABDJ85_10825</name>
</gene>
<dbReference type="PANTHER" id="PTHR33823:SF4">
    <property type="entry name" value="GENERAL STRESS PROTEIN 16O"/>
    <property type="match status" value="1"/>
</dbReference>
<dbReference type="PROSITE" id="PS51128">
    <property type="entry name" value="ZF_DKSA_2"/>
    <property type="match status" value="1"/>
</dbReference>
<keyword evidence="2" id="KW-0863">Zinc-finger</keyword>
<dbReference type="InterPro" id="IPR037187">
    <property type="entry name" value="DnaK_N"/>
</dbReference>
<reference evidence="6 7" key="1">
    <citation type="submission" date="2024-05" db="EMBL/GenBank/DDBJ databases">
        <title>Roseateles sp. DJS-2-20 16S ribosomal RNA gene Genome sequencing and assembly.</title>
        <authorList>
            <person name="Woo H."/>
        </authorList>
    </citation>
    <scope>NUCLEOTIDE SEQUENCE [LARGE SCALE GENOMIC DNA]</scope>
    <source>
        <strain evidence="6 7">DJS-2-20</strain>
    </source>
</reference>
<dbReference type="SUPFAM" id="SSF57716">
    <property type="entry name" value="Glucocorticoid receptor-like (DNA-binding domain)"/>
    <property type="match status" value="1"/>
</dbReference>